<evidence type="ECO:0000313" key="2">
    <source>
        <dbReference type="Proteomes" id="UP000234681"/>
    </source>
</evidence>
<name>A6JNE4_RAT</name>
<dbReference type="EMBL" id="CH473993">
    <property type="protein sequence ID" value="EDL78422.1"/>
    <property type="molecule type" value="Genomic_DNA"/>
</dbReference>
<organism evidence="1 2">
    <name type="scientific">Rattus norvegicus</name>
    <name type="common">Rat</name>
    <dbReference type="NCBI Taxonomy" id="10116"/>
    <lineage>
        <taxon>Eukaryota</taxon>
        <taxon>Metazoa</taxon>
        <taxon>Chordata</taxon>
        <taxon>Craniata</taxon>
        <taxon>Vertebrata</taxon>
        <taxon>Euteleostomi</taxon>
        <taxon>Mammalia</taxon>
        <taxon>Eutheria</taxon>
        <taxon>Euarchontoglires</taxon>
        <taxon>Glires</taxon>
        <taxon>Rodentia</taxon>
        <taxon>Myomorpha</taxon>
        <taxon>Muroidea</taxon>
        <taxon>Muridae</taxon>
        <taxon>Murinae</taxon>
        <taxon>Rattus</taxon>
    </lineage>
</organism>
<sequence length="124" mass="14062">MKRELRPACWGRDSYTTQGVEEFDPDLNFHRAYKGKNHKPGGSRGREEGNSKTINCPYNLGLCDIVIRGSDILQGHWTIVAGGYGSLWLFQETFHARMFREPLYSKGGAKSSCSHRPYLFFLGS</sequence>
<accession>A6JNE4</accession>
<proteinExistence type="predicted"/>
<evidence type="ECO:0000313" key="1">
    <source>
        <dbReference type="EMBL" id="EDL78422.1"/>
    </source>
</evidence>
<gene>
    <name evidence="1" type="ORF">rCG_31704</name>
</gene>
<dbReference type="AlphaFoldDB" id="A6JNE4"/>
<dbReference type="Proteomes" id="UP000234681">
    <property type="component" value="Chromosome 8"/>
</dbReference>
<reference evidence="1 2" key="1">
    <citation type="submission" date="2005-09" db="EMBL/GenBank/DDBJ databases">
        <authorList>
            <person name="Mural R.J."/>
            <person name="Li P.W."/>
            <person name="Adams M.D."/>
            <person name="Amanatides P.G."/>
            <person name="Baden-Tillson H."/>
            <person name="Barnstead M."/>
            <person name="Chin S.H."/>
            <person name="Dew I."/>
            <person name="Evans C.A."/>
            <person name="Ferriera S."/>
            <person name="Flanigan M."/>
            <person name="Fosler C."/>
            <person name="Glodek A."/>
            <person name="Gu Z."/>
            <person name="Holt R.A."/>
            <person name="Jennings D."/>
            <person name="Kraft C.L."/>
            <person name="Lu F."/>
            <person name="Nguyen T."/>
            <person name="Nusskern D.R."/>
            <person name="Pfannkoch C.M."/>
            <person name="Sitter C."/>
            <person name="Sutton G.G."/>
            <person name="Venter J.C."/>
            <person name="Wang Z."/>
            <person name="Woodage T."/>
            <person name="Zheng X.H."/>
            <person name="Zhong F."/>
        </authorList>
    </citation>
    <scope>NUCLEOTIDE SEQUENCE [LARGE SCALE GENOMIC DNA]</scope>
    <source>
        <strain>BN</strain>
        <strain evidence="2">Sprague-Dawley</strain>
    </source>
</reference>
<protein>
    <submittedName>
        <fullName evidence="1">RCG31704</fullName>
    </submittedName>
</protein>